<accession>A0A8C6PD18</accession>
<evidence type="ECO:0000259" key="6">
    <source>
        <dbReference type="PROSITE" id="PS50850"/>
    </source>
</evidence>
<keyword evidence="3 5" id="KW-1133">Transmembrane helix</keyword>
<feature type="transmembrane region" description="Helical" evidence="5">
    <location>
        <begin position="190"/>
        <end position="213"/>
    </location>
</feature>
<feature type="transmembrane region" description="Helical" evidence="5">
    <location>
        <begin position="219"/>
        <end position="238"/>
    </location>
</feature>
<feature type="transmembrane region" description="Helical" evidence="5">
    <location>
        <begin position="449"/>
        <end position="466"/>
    </location>
</feature>
<dbReference type="GeneTree" id="ENSGT00940000154607"/>
<dbReference type="Ensembl" id="ENSNFUT00015043944.1">
    <property type="protein sequence ID" value="ENSNFUP00015042089.1"/>
    <property type="gene ID" value="ENSNFUG00015020181.1"/>
</dbReference>
<feature type="transmembrane region" description="Helical" evidence="5">
    <location>
        <begin position="383"/>
        <end position="406"/>
    </location>
</feature>
<keyword evidence="8" id="KW-1185">Reference proteome</keyword>
<dbReference type="AlphaFoldDB" id="A0A8C6PD18"/>
<evidence type="ECO:0000256" key="5">
    <source>
        <dbReference type="SAM" id="Phobius"/>
    </source>
</evidence>
<evidence type="ECO:0000256" key="1">
    <source>
        <dbReference type="ARBA" id="ARBA00004141"/>
    </source>
</evidence>
<organism evidence="7 8">
    <name type="scientific">Nothobranchius furzeri</name>
    <name type="common">Turquoise killifish</name>
    <dbReference type="NCBI Taxonomy" id="105023"/>
    <lineage>
        <taxon>Eukaryota</taxon>
        <taxon>Metazoa</taxon>
        <taxon>Chordata</taxon>
        <taxon>Craniata</taxon>
        <taxon>Vertebrata</taxon>
        <taxon>Euteleostomi</taxon>
        <taxon>Actinopterygii</taxon>
        <taxon>Neopterygii</taxon>
        <taxon>Teleostei</taxon>
        <taxon>Neoteleostei</taxon>
        <taxon>Acanthomorphata</taxon>
        <taxon>Ovalentaria</taxon>
        <taxon>Atherinomorphae</taxon>
        <taxon>Cyprinodontiformes</taxon>
        <taxon>Nothobranchiidae</taxon>
        <taxon>Nothobranchius</taxon>
    </lineage>
</organism>
<feature type="transmembrane region" description="Helical" evidence="5">
    <location>
        <begin position="418"/>
        <end position="437"/>
    </location>
</feature>
<dbReference type="Gene3D" id="1.20.1250.20">
    <property type="entry name" value="MFS general substrate transporter like domains"/>
    <property type="match status" value="1"/>
</dbReference>
<dbReference type="GO" id="GO:0016020">
    <property type="term" value="C:membrane"/>
    <property type="evidence" value="ECO:0007669"/>
    <property type="project" value="UniProtKB-SubCell"/>
</dbReference>
<feature type="transmembrane region" description="Helical" evidence="5">
    <location>
        <begin position="358"/>
        <end position="377"/>
    </location>
</feature>
<dbReference type="PANTHER" id="PTHR24064">
    <property type="entry name" value="SOLUTE CARRIER FAMILY 22 MEMBER"/>
    <property type="match status" value="1"/>
</dbReference>
<keyword evidence="2 5" id="KW-0812">Transmembrane</keyword>
<reference evidence="7" key="3">
    <citation type="submission" date="2025-09" db="UniProtKB">
        <authorList>
            <consortium name="Ensembl"/>
        </authorList>
    </citation>
    <scope>IDENTIFICATION</scope>
</reference>
<feature type="transmembrane region" description="Helical" evidence="5">
    <location>
        <begin position="108"/>
        <end position="125"/>
    </location>
</feature>
<dbReference type="PROSITE" id="PS50850">
    <property type="entry name" value="MFS"/>
    <property type="match status" value="1"/>
</dbReference>
<protein>
    <submittedName>
        <fullName evidence="7">Solute carrier family 22 member 13</fullName>
    </submittedName>
</protein>
<evidence type="ECO:0000313" key="7">
    <source>
        <dbReference type="Ensembl" id="ENSNFUP00015042089.1"/>
    </source>
</evidence>
<keyword evidence="4 5" id="KW-0472">Membrane</keyword>
<proteinExistence type="predicted"/>
<evidence type="ECO:0000256" key="4">
    <source>
        <dbReference type="ARBA" id="ARBA00023136"/>
    </source>
</evidence>
<evidence type="ECO:0000313" key="8">
    <source>
        <dbReference type="Proteomes" id="UP000694548"/>
    </source>
</evidence>
<dbReference type="GO" id="GO:0022857">
    <property type="term" value="F:transmembrane transporter activity"/>
    <property type="evidence" value="ECO:0007669"/>
    <property type="project" value="InterPro"/>
</dbReference>
<feature type="transmembrane region" description="Helical" evidence="5">
    <location>
        <begin position="329"/>
        <end position="351"/>
    </location>
</feature>
<gene>
    <name evidence="7" type="primary">LOC107382817</name>
</gene>
<dbReference type="Pfam" id="PF00083">
    <property type="entry name" value="Sugar_tr"/>
    <property type="match status" value="1"/>
</dbReference>
<dbReference type="InterPro" id="IPR005828">
    <property type="entry name" value="MFS_sugar_transport-like"/>
</dbReference>
<feature type="transmembrane region" description="Helical" evidence="5">
    <location>
        <begin position="132"/>
        <end position="150"/>
    </location>
</feature>
<comment type="subcellular location">
    <subcellularLocation>
        <location evidence="1">Membrane</location>
        <topology evidence="1">Multi-pass membrane protein</topology>
    </subcellularLocation>
</comment>
<dbReference type="SUPFAM" id="SSF103473">
    <property type="entry name" value="MFS general substrate transporter"/>
    <property type="match status" value="1"/>
</dbReference>
<dbReference type="InterPro" id="IPR036259">
    <property type="entry name" value="MFS_trans_sf"/>
</dbReference>
<reference evidence="7" key="2">
    <citation type="submission" date="2025-08" db="UniProtKB">
        <authorList>
            <consortium name="Ensembl"/>
        </authorList>
    </citation>
    <scope>IDENTIFICATION</scope>
</reference>
<dbReference type="InterPro" id="IPR020846">
    <property type="entry name" value="MFS_dom"/>
</dbReference>
<feature type="transmembrane region" description="Helical" evidence="5">
    <location>
        <begin position="302"/>
        <end position="323"/>
    </location>
</feature>
<evidence type="ECO:0000256" key="3">
    <source>
        <dbReference type="ARBA" id="ARBA00022989"/>
    </source>
</evidence>
<feature type="domain" description="Major facilitator superfamily (MFS) profile" evidence="6">
    <location>
        <begin position="62"/>
        <end position="471"/>
    </location>
</feature>
<evidence type="ECO:0000256" key="2">
    <source>
        <dbReference type="ARBA" id="ARBA00022692"/>
    </source>
</evidence>
<feature type="transmembrane region" description="Helical" evidence="5">
    <location>
        <begin position="162"/>
        <end position="183"/>
    </location>
</feature>
<reference evidence="7" key="1">
    <citation type="submission" date="2014-08" db="EMBL/GenBank/DDBJ databases">
        <authorList>
            <person name="Senf B."/>
            <person name="Petzold A."/>
            <person name="Downie B.R."/>
            <person name="Koch P."/>
            <person name="Platzer M."/>
        </authorList>
    </citation>
    <scope>NUCLEOTIDE SEQUENCE [LARGE SCALE GENOMIC DNA]</scope>
    <source>
        <strain evidence="7">GRZ</strain>
    </source>
</reference>
<name>A0A8C6PD18_NOTFU</name>
<sequence length="493" mass="54375">MSSFRQVFAGMSYPHHCNTDWILKPGPNLTDERQKNLTLPVDKDGRFESCMMFTPVDLDLGTIEAHGLNSTTGCTDGWVYEVQPGVSSTVTEFDLVCDKSGLIQVSQSVYMAGILAGSLVFGAISDRFGRRFAILLSIFLDLLFGVITAFSPNLYIYTILKFFSGASGGTIIINTSVMVVEWIDPSKSALCIFAIMSSFSLGEMMLSGIAYLISNWRTLQLVLFSPVVIILMAMYWLLPESARWLLTNGRKEAAQKELQRAARVNRRILPEGLLDKVNMESTLERKNMLDIFRNSCLRKRTIIMGFNWFAASILFYGLSLNIGTFGLNIYLTQLIFGFIEIPANISGLILIQHFGRRISESGFLLFGGASCLLALVIPRDLPAVVTVIAVLGKFAATAAFTTAYVYTAELYPTNIRHSGMGVNSMCARVAGFFAPLIRLLEAYHHTIPMVVYGIIPITAGGFTLLLPETLNVELQDSTSLKKPMDGPVGNQIH</sequence>
<dbReference type="Proteomes" id="UP000694548">
    <property type="component" value="Chromosome sgr08"/>
</dbReference>